<dbReference type="Proteomes" id="UP000184330">
    <property type="component" value="Unassembled WGS sequence"/>
</dbReference>
<dbReference type="OrthoDB" id="2969215at2759"/>
<keyword evidence="3" id="KW-1185">Reference proteome</keyword>
<dbReference type="Gene3D" id="1.25.40.750">
    <property type="entry name" value="Domain of unknown function DUF5071"/>
    <property type="match status" value="1"/>
</dbReference>
<protein>
    <recommendedName>
        <fullName evidence="1">DUF5071 domain-containing protein</fullName>
    </recommendedName>
</protein>
<proteinExistence type="predicted"/>
<accession>A0A1L7WSL7</accession>
<feature type="domain" description="DUF5071" evidence="1">
    <location>
        <begin position="14"/>
        <end position="131"/>
    </location>
</feature>
<dbReference type="EMBL" id="FJOG01000007">
    <property type="protein sequence ID" value="CZR55768.1"/>
    <property type="molecule type" value="Genomic_DNA"/>
</dbReference>
<dbReference type="Pfam" id="PF16804">
    <property type="entry name" value="DUF5071"/>
    <property type="match status" value="1"/>
</dbReference>
<dbReference type="AlphaFoldDB" id="A0A1L7WSL7"/>
<dbReference type="InterPro" id="IPR031837">
    <property type="entry name" value="DUF5071"/>
</dbReference>
<evidence type="ECO:0000313" key="2">
    <source>
        <dbReference type="EMBL" id="CZR55768.1"/>
    </source>
</evidence>
<reference evidence="2 3" key="1">
    <citation type="submission" date="2016-03" db="EMBL/GenBank/DDBJ databases">
        <authorList>
            <person name="Ploux O."/>
        </authorList>
    </citation>
    <scope>NUCLEOTIDE SEQUENCE [LARGE SCALE GENOMIC DNA]</scope>
    <source>
        <strain evidence="2 3">UAMH 11012</strain>
    </source>
</reference>
<evidence type="ECO:0000313" key="3">
    <source>
        <dbReference type="Proteomes" id="UP000184330"/>
    </source>
</evidence>
<dbReference type="CDD" id="cd11743">
    <property type="entry name" value="Cthe_2751_like"/>
    <property type="match status" value="1"/>
</dbReference>
<organism evidence="2 3">
    <name type="scientific">Phialocephala subalpina</name>
    <dbReference type="NCBI Taxonomy" id="576137"/>
    <lineage>
        <taxon>Eukaryota</taxon>
        <taxon>Fungi</taxon>
        <taxon>Dikarya</taxon>
        <taxon>Ascomycota</taxon>
        <taxon>Pezizomycotina</taxon>
        <taxon>Leotiomycetes</taxon>
        <taxon>Helotiales</taxon>
        <taxon>Mollisiaceae</taxon>
        <taxon>Phialocephala</taxon>
        <taxon>Phialocephala fortinii species complex</taxon>
    </lineage>
</organism>
<sequence length="145" mass="16453">MFSADTLSASQRALLPKDKHDNEAIAKLDNMDPAVFAPLLPELLTWLQDTNWPVARPVLQLMLKHLPLITDPVRDVLRGDDEPWIFNLLEHLIRKMPREQQSQLIPELERISMYPTPGEMEEEADVAAREIVGQVHDFGNRAGGP</sequence>
<gene>
    <name evidence="2" type="ORF">PAC_05656</name>
</gene>
<name>A0A1L7WSL7_9HELO</name>
<dbReference type="InterPro" id="IPR038692">
    <property type="entry name" value="Cthe_2751_sf"/>
</dbReference>
<evidence type="ECO:0000259" key="1">
    <source>
        <dbReference type="Pfam" id="PF16804"/>
    </source>
</evidence>